<keyword evidence="3" id="KW-1185">Reference proteome</keyword>
<name>A0A6H5GTX4_9HEMI</name>
<sequence>MFHCRFVFDFECEFELMSHYVPPCWRYNCAAMVKYPQAPEGKCTILTNSGAKNVQKPSEKRKKEEIGRTLSEWK</sequence>
<dbReference type="AlphaFoldDB" id="A0A6H5GTX4"/>
<feature type="compositionally biased region" description="Basic and acidic residues" evidence="1">
    <location>
        <begin position="57"/>
        <end position="74"/>
    </location>
</feature>
<dbReference type="EMBL" id="CADCXU010019751">
    <property type="protein sequence ID" value="CAB0007898.1"/>
    <property type="molecule type" value="Genomic_DNA"/>
</dbReference>
<proteinExistence type="predicted"/>
<dbReference type="Proteomes" id="UP000479000">
    <property type="component" value="Unassembled WGS sequence"/>
</dbReference>
<evidence type="ECO:0000313" key="3">
    <source>
        <dbReference type="Proteomes" id="UP000479000"/>
    </source>
</evidence>
<protein>
    <submittedName>
        <fullName evidence="2">Uncharacterized protein</fullName>
    </submittedName>
</protein>
<feature type="region of interest" description="Disordered" evidence="1">
    <location>
        <begin position="51"/>
        <end position="74"/>
    </location>
</feature>
<accession>A0A6H5GTX4</accession>
<evidence type="ECO:0000256" key="1">
    <source>
        <dbReference type="SAM" id="MobiDB-lite"/>
    </source>
</evidence>
<organism evidence="2 3">
    <name type="scientific">Nesidiocoris tenuis</name>
    <dbReference type="NCBI Taxonomy" id="355587"/>
    <lineage>
        <taxon>Eukaryota</taxon>
        <taxon>Metazoa</taxon>
        <taxon>Ecdysozoa</taxon>
        <taxon>Arthropoda</taxon>
        <taxon>Hexapoda</taxon>
        <taxon>Insecta</taxon>
        <taxon>Pterygota</taxon>
        <taxon>Neoptera</taxon>
        <taxon>Paraneoptera</taxon>
        <taxon>Hemiptera</taxon>
        <taxon>Heteroptera</taxon>
        <taxon>Panheteroptera</taxon>
        <taxon>Cimicomorpha</taxon>
        <taxon>Miridae</taxon>
        <taxon>Dicyphina</taxon>
        <taxon>Nesidiocoris</taxon>
    </lineage>
</organism>
<feature type="non-terminal residue" evidence="2">
    <location>
        <position position="74"/>
    </location>
</feature>
<gene>
    <name evidence="2" type="ORF">NTEN_LOCUS13144</name>
</gene>
<evidence type="ECO:0000313" key="2">
    <source>
        <dbReference type="EMBL" id="CAB0007898.1"/>
    </source>
</evidence>
<reference evidence="2 3" key="1">
    <citation type="submission" date="2020-02" db="EMBL/GenBank/DDBJ databases">
        <authorList>
            <person name="Ferguson B K."/>
        </authorList>
    </citation>
    <scope>NUCLEOTIDE SEQUENCE [LARGE SCALE GENOMIC DNA]</scope>
</reference>